<dbReference type="RefSeq" id="XP_026678827.1">
    <property type="nucleotide sequence ID" value="XM_026823026.1"/>
</dbReference>
<keyword evidence="2" id="KW-1185">Reference proteome</keyword>
<reference evidence="3" key="1">
    <citation type="submission" date="2025-08" db="UniProtKB">
        <authorList>
            <consortium name="RefSeq"/>
        </authorList>
    </citation>
    <scope>IDENTIFICATION</scope>
</reference>
<dbReference type="KEGG" id="dci:113467075"/>
<feature type="signal peptide" evidence="1">
    <location>
        <begin position="1"/>
        <end position="21"/>
    </location>
</feature>
<evidence type="ECO:0000313" key="2">
    <source>
        <dbReference type="Proteomes" id="UP000079169"/>
    </source>
</evidence>
<protein>
    <submittedName>
        <fullName evidence="3">Uncharacterized protein LOC113467075</fullName>
    </submittedName>
</protein>
<gene>
    <name evidence="3" type="primary">LOC113467075</name>
</gene>
<dbReference type="AlphaFoldDB" id="A0A3Q0IRD7"/>
<feature type="chain" id="PRO_5018259377" evidence="1">
    <location>
        <begin position="22"/>
        <end position="147"/>
    </location>
</feature>
<evidence type="ECO:0000313" key="3">
    <source>
        <dbReference type="RefSeq" id="XP_026678827.1"/>
    </source>
</evidence>
<proteinExistence type="predicted"/>
<name>A0A3Q0IRD7_DIACI</name>
<dbReference type="Proteomes" id="UP000079169">
    <property type="component" value="Unplaced"/>
</dbReference>
<accession>A0A3Q0IRD7</accession>
<evidence type="ECO:0000256" key="1">
    <source>
        <dbReference type="SAM" id="SignalP"/>
    </source>
</evidence>
<dbReference type="PaxDb" id="121845-A0A3Q0IRD7"/>
<keyword evidence="1" id="KW-0732">Signal</keyword>
<sequence length="147" mass="17122">MFVLLFPATFLLVYHLTFVSSDDMIPIGGSYEETSFSHWLCRNTPDSENFCSSQMKSLFETQFHPDYGYLNVSQPYCVTFTRSAPNFLLTGDPQPTVTLGFRRCLIYGFYDCKCGQSKYYQCHFFNQDYSPKIVTICYWGTKNPMEF</sequence>
<organism evidence="2 3">
    <name type="scientific">Diaphorina citri</name>
    <name type="common">Asian citrus psyllid</name>
    <dbReference type="NCBI Taxonomy" id="121845"/>
    <lineage>
        <taxon>Eukaryota</taxon>
        <taxon>Metazoa</taxon>
        <taxon>Ecdysozoa</taxon>
        <taxon>Arthropoda</taxon>
        <taxon>Hexapoda</taxon>
        <taxon>Insecta</taxon>
        <taxon>Pterygota</taxon>
        <taxon>Neoptera</taxon>
        <taxon>Paraneoptera</taxon>
        <taxon>Hemiptera</taxon>
        <taxon>Sternorrhyncha</taxon>
        <taxon>Psylloidea</taxon>
        <taxon>Psyllidae</taxon>
        <taxon>Diaphorininae</taxon>
        <taxon>Diaphorina</taxon>
    </lineage>
</organism>
<dbReference type="GeneID" id="113467075"/>